<dbReference type="Pfam" id="PF01869">
    <property type="entry name" value="BcrAD_BadFG"/>
    <property type="match status" value="1"/>
</dbReference>
<dbReference type="InterPro" id="IPR052519">
    <property type="entry name" value="Euk-type_GlcNAc_Kinase"/>
</dbReference>
<dbReference type="Proteomes" id="UP000295345">
    <property type="component" value="Unassembled WGS sequence"/>
</dbReference>
<dbReference type="PANTHER" id="PTHR43190">
    <property type="entry name" value="N-ACETYL-D-GLUCOSAMINE KINASE"/>
    <property type="match status" value="1"/>
</dbReference>
<name>A0A4V6PBL1_9ACTN</name>
<evidence type="ECO:0000313" key="3">
    <source>
        <dbReference type="EMBL" id="TDC68105.1"/>
    </source>
</evidence>
<accession>A0A4V6PBL1</accession>
<proteinExistence type="predicted"/>
<protein>
    <recommendedName>
        <fullName evidence="2">ATPase BadF/BadG/BcrA/BcrD type domain-containing protein</fullName>
    </recommendedName>
</protein>
<keyword evidence="4" id="KW-1185">Reference proteome</keyword>
<dbReference type="AlphaFoldDB" id="A0A4V6PBL1"/>
<evidence type="ECO:0000256" key="1">
    <source>
        <dbReference type="SAM" id="MobiDB-lite"/>
    </source>
</evidence>
<evidence type="ECO:0000259" key="2">
    <source>
        <dbReference type="Pfam" id="PF01869"/>
    </source>
</evidence>
<dbReference type="OrthoDB" id="4138439at2"/>
<evidence type="ECO:0000313" key="4">
    <source>
        <dbReference type="Proteomes" id="UP000295345"/>
    </source>
</evidence>
<dbReference type="InterPro" id="IPR043129">
    <property type="entry name" value="ATPase_NBD"/>
</dbReference>
<reference evidence="3 4" key="1">
    <citation type="submission" date="2019-03" db="EMBL/GenBank/DDBJ databases">
        <title>Draft genome sequences of novel Actinobacteria.</title>
        <authorList>
            <person name="Sahin N."/>
            <person name="Ay H."/>
            <person name="Saygin H."/>
        </authorList>
    </citation>
    <scope>NUCLEOTIDE SEQUENCE [LARGE SCALE GENOMIC DNA]</scope>
    <source>
        <strain evidence="3 4">DSM 41900</strain>
    </source>
</reference>
<dbReference type="EMBL" id="SMKI01000391">
    <property type="protein sequence ID" value="TDC68105.1"/>
    <property type="molecule type" value="Genomic_DNA"/>
</dbReference>
<sequence>MAGTAPTGTANRARPNSWSLKPRSFLICGINGAQPPQKRPQLPATARSPNTPPFPSRTPRSVHPVVIQVAHHYRAAPGTKPGRLVAWGNGHATEGGGGTMGDLADERFWAIDAGGSSTTALLDDGSRWRRGSINPASVGEHAAERELRGLLDELTGRLGAAAAGSARGWLATATVDAGAARGDIDRLAARVRASGLGGPLVVSRDVLPLLLAPPLGGRGVAVVCGTGSGFVASDGAGPPVSVGGCEYLGSDEGSAFALGLDGLRAAVRGLDGRGAPTALGAELAAEFGSPVRELARELAARPFPKAAVAALAPVVCRCWLAGDAAAGAVVARALDDLVAAVRAARNLAGLAGEWTAALNGGVFRGCPEFAAALGRRLVAELGAAGPPEPVADPAGRVLAALRAHPAGLPGTLAGWAWTVAPEAREPREGVPG</sequence>
<organism evidence="3 4">
    <name type="scientific">Streptomyces hainanensis</name>
    <dbReference type="NCBI Taxonomy" id="402648"/>
    <lineage>
        <taxon>Bacteria</taxon>
        <taxon>Bacillati</taxon>
        <taxon>Actinomycetota</taxon>
        <taxon>Actinomycetes</taxon>
        <taxon>Kitasatosporales</taxon>
        <taxon>Streptomycetaceae</taxon>
        <taxon>Streptomyces</taxon>
    </lineage>
</organism>
<dbReference type="Gene3D" id="3.30.420.40">
    <property type="match status" value="2"/>
</dbReference>
<feature type="domain" description="ATPase BadF/BadG/BcrA/BcrD type" evidence="2">
    <location>
        <begin position="111"/>
        <end position="364"/>
    </location>
</feature>
<feature type="region of interest" description="Disordered" evidence="1">
    <location>
        <begin position="29"/>
        <end position="60"/>
    </location>
</feature>
<dbReference type="InterPro" id="IPR002731">
    <property type="entry name" value="ATPase_BadF"/>
</dbReference>
<dbReference type="PANTHER" id="PTHR43190:SF3">
    <property type="entry name" value="N-ACETYL-D-GLUCOSAMINE KINASE"/>
    <property type="match status" value="1"/>
</dbReference>
<comment type="caution">
    <text evidence="3">The sequence shown here is derived from an EMBL/GenBank/DDBJ whole genome shotgun (WGS) entry which is preliminary data.</text>
</comment>
<gene>
    <name evidence="3" type="ORF">E1283_27890</name>
</gene>
<dbReference type="SUPFAM" id="SSF53067">
    <property type="entry name" value="Actin-like ATPase domain"/>
    <property type="match status" value="1"/>
</dbReference>